<dbReference type="AlphaFoldDB" id="A0A8X7WH01"/>
<dbReference type="OrthoDB" id="747893at2759"/>
<organism evidence="2 3">
    <name type="scientific">Brassica carinata</name>
    <name type="common">Ethiopian mustard</name>
    <name type="synonym">Abyssinian cabbage</name>
    <dbReference type="NCBI Taxonomy" id="52824"/>
    <lineage>
        <taxon>Eukaryota</taxon>
        <taxon>Viridiplantae</taxon>
        <taxon>Streptophyta</taxon>
        <taxon>Embryophyta</taxon>
        <taxon>Tracheophyta</taxon>
        <taxon>Spermatophyta</taxon>
        <taxon>Magnoliopsida</taxon>
        <taxon>eudicotyledons</taxon>
        <taxon>Gunneridae</taxon>
        <taxon>Pentapetalae</taxon>
        <taxon>rosids</taxon>
        <taxon>malvids</taxon>
        <taxon>Brassicales</taxon>
        <taxon>Brassicaceae</taxon>
        <taxon>Brassiceae</taxon>
        <taxon>Brassica</taxon>
    </lineage>
</organism>
<protein>
    <submittedName>
        <fullName evidence="2">Uncharacterized protein</fullName>
    </submittedName>
</protein>
<gene>
    <name evidence="2" type="ORF">Bca52824_000225</name>
</gene>
<dbReference type="EMBL" id="JAAMPC010000001">
    <property type="protein sequence ID" value="KAG2329045.1"/>
    <property type="molecule type" value="Genomic_DNA"/>
</dbReference>
<dbReference type="PANTHER" id="PTHR33356">
    <property type="entry name" value="TIP41-LIKE PROTEIN"/>
    <property type="match status" value="1"/>
</dbReference>
<reference evidence="2 3" key="1">
    <citation type="submission" date="2020-02" db="EMBL/GenBank/DDBJ databases">
        <authorList>
            <person name="Ma Q."/>
            <person name="Huang Y."/>
            <person name="Song X."/>
            <person name="Pei D."/>
        </authorList>
    </citation>
    <scope>NUCLEOTIDE SEQUENCE [LARGE SCALE GENOMIC DNA]</scope>
    <source>
        <strain evidence="2">Sxm20200214</strain>
        <tissue evidence="2">Leaf</tissue>
    </source>
</reference>
<comment type="caution">
    <text evidence="2">The sequence shown here is derived from an EMBL/GenBank/DDBJ whole genome shotgun (WGS) entry which is preliminary data.</text>
</comment>
<dbReference type="Proteomes" id="UP000886595">
    <property type="component" value="Unassembled WGS sequence"/>
</dbReference>
<name>A0A8X7WH01_BRACI</name>
<feature type="region of interest" description="Disordered" evidence="1">
    <location>
        <begin position="223"/>
        <end position="256"/>
    </location>
</feature>
<proteinExistence type="predicted"/>
<accession>A0A8X7WH01</accession>
<keyword evidence="3" id="KW-1185">Reference proteome</keyword>
<evidence type="ECO:0000313" key="2">
    <source>
        <dbReference type="EMBL" id="KAG2329045.1"/>
    </source>
</evidence>
<evidence type="ECO:0000313" key="3">
    <source>
        <dbReference type="Proteomes" id="UP000886595"/>
    </source>
</evidence>
<dbReference type="PANTHER" id="PTHR33356:SF27">
    <property type="entry name" value="(RAPE) HYPOTHETICAL PROTEIN"/>
    <property type="match status" value="1"/>
</dbReference>
<feature type="compositionally biased region" description="Polar residues" evidence="1">
    <location>
        <begin position="224"/>
        <end position="234"/>
    </location>
</feature>
<evidence type="ECO:0000256" key="1">
    <source>
        <dbReference type="SAM" id="MobiDB-lite"/>
    </source>
</evidence>
<sequence>MEPTSLVDDAEFRLPPEFLTDDDFLVEKVFKGDESNLFPYKPNHGFGLDPGFGSTVKPTGDEKSFLTGLTRKTVRSTHEDDFSGGFCGNHAFPACGATRSRAGIGCDRRNRNYQTRVSSQAAAWDLYSAALEELAMMNMNDGYNGGRGVFDLPSKHPIAAAAAKNPNDGTGYYSRQSLQYQKLQVLQFQQLKQQQLMKLLVQQQSRGLKANSKKIAGHVDLSRSAWSNQPQSRDGSGMRAVFLGGGRTGKPRSTGTGVFLPRSVNHTLETREKPSLATVLIPARVAEVLNIDESVVQPSVQSSASLINDVSWRQRSNNGGFLSQMKMEQTVNEPMLPSDWAY</sequence>